<evidence type="ECO:0000256" key="6">
    <source>
        <dbReference type="SAM" id="Phobius"/>
    </source>
</evidence>
<evidence type="ECO:0000256" key="1">
    <source>
        <dbReference type="ARBA" id="ARBA00004477"/>
    </source>
</evidence>
<dbReference type="AlphaFoldDB" id="A0AAV9JTH6"/>
<feature type="transmembrane region" description="Helical" evidence="6">
    <location>
        <begin position="203"/>
        <end position="222"/>
    </location>
</feature>
<keyword evidence="5 6" id="KW-0472">Membrane</keyword>
<dbReference type="EMBL" id="JAVFHQ010000006">
    <property type="protein sequence ID" value="KAK4548815.1"/>
    <property type="molecule type" value="Genomic_DNA"/>
</dbReference>
<keyword evidence="4 6" id="KW-1133">Transmembrane helix</keyword>
<protein>
    <recommendedName>
        <fullName evidence="9">Endoplasmic reticulum-based factor for assembly of V-ATPase-domain-containing protein</fullName>
    </recommendedName>
</protein>
<dbReference type="Pfam" id="PF11712">
    <property type="entry name" value="Vma12"/>
    <property type="match status" value="1"/>
</dbReference>
<keyword evidence="3" id="KW-0256">Endoplasmic reticulum</keyword>
<dbReference type="Proteomes" id="UP001324427">
    <property type="component" value="Unassembled WGS sequence"/>
</dbReference>
<organism evidence="7 8">
    <name type="scientific">Oleoguttula mirabilis</name>
    <dbReference type="NCBI Taxonomy" id="1507867"/>
    <lineage>
        <taxon>Eukaryota</taxon>
        <taxon>Fungi</taxon>
        <taxon>Dikarya</taxon>
        <taxon>Ascomycota</taxon>
        <taxon>Pezizomycotina</taxon>
        <taxon>Dothideomycetes</taxon>
        <taxon>Dothideomycetidae</taxon>
        <taxon>Mycosphaerellales</taxon>
        <taxon>Teratosphaeriaceae</taxon>
        <taxon>Oleoguttula</taxon>
    </lineage>
</organism>
<comment type="caution">
    <text evidence="7">The sequence shown here is derived from an EMBL/GenBank/DDBJ whole genome shotgun (WGS) entry which is preliminary data.</text>
</comment>
<evidence type="ECO:0000313" key="7">
    <source>
        <dbReference type="EMBL" id="KAK4548815.1"/>
    </source>
</evidence>
<feature type="transmembrane region" description="Helical" evidence="6">
    <location>
        <begin position="171"/>
        <end position="191"/>
    </location>
</feature>
<keyword evidence="2 6" id="KW-0812">Transmembrane</keyword>
<evidence type="ECO:0000256" key="3">
    <source>
        <dbReference type="ARBA" id="ARBA00022824"/>
    </source>
</evidence>
<accession>A0AAV9JTH6</accession>
<dbReference type="PANTHER" id="PTHR31394:SF1">
    <property type="entry name" value="TRANSMEMBRANE PROTEIN 199"/>
    <property type="match status" value="1"/>
</dbReference>
<evidence type="ECO:0000256" key="2">
    <source>
        <dbReference type="ARBA" id="ARBA00022692"/>
    </source>
</evidence>
<evidence type="ECO:0000256" key="4">
    <source>
        <dbReference type="ARBA" id="ARBA00022989"/>
    </source>
</evidence>
<gene>
    <name evidence="7" type="ORF">LTR36_008588</name>
</gene>
<dbReference type="GO" id="GO:0005789">
    <property type="term" value="C:endoplasmic reticulum membrane"/>
    <property type="evidence" value="ECO:0007669"/>
    <property type="project" value="UniProtKB-SubCell"/>
</dbReference>
<evidence type="ECO:0000256" key="5">
    <source>
        <dbReference type="ARBA" id="ARBA00023136"/>
    </source>
</evidence>
<comment type="subcellular location">
    <subcellularLocation>
        <location evidence="1">Endoplasmic reticulum membrane</location>
        <topology evidence="1">Multi-pass membrane protein</topology>
    </subcellularLocation>
</comment>
<dbReference type="GO" id="GO:0070072">
    <property type="term" value="P:vacuolar proton-transporting V-type ATPase complex assembly"/>
    <property type="evidence" value="ECO:0007669"/>
    <property type="project" value="InterPro"/>
</dbReference>
<dbReference type="InterPro" id="IPR021013">
    <property type="entry name" value="ATPase_Vma12"/>
</dbReference>
<sequence length="272" mass="30386">MVQLTITPAAGLAIVEYCRQRAAEQDHDGNGQALDLTTLLKAEIGSPIDHHKLVSISEYLVRHSKDSSVTVDVNTTRPWRLDVLLRGATVYQPPPPPKKEPTSEYKALMQRLRRQEEERVYERMINPVHSPETFGQRFQSATSTFNPATSHGASAADEVDDVTYADVNRQMILIINVLISIITCSVFIWIAARRWSVPSRLGLSMSGSGLVAAAEVAIYMGYIRRLQDAKQKEVKKVEQKEVVETWVTDRATSTGNVTGINDGIRSRKGRQR</sequence>
<name>A0AAV9JTH6_9PEZI</name>
<proteinExistence type="predicted"/>
<dbReference type="PANTHER" id="PTHR31394">
    <property type="entry name" value="TRANSMEMBRANE PROTEIN 199"/>
    <property type="match status" value="1"/>
</dbReference>
<keyword evidence="8" id="KW-1185">Reference proteome</keyword>
<evidence type="ECO:0008006" key="9">
    <source>
        <dbReference type="Google" id="ProtNLM"/>
    </source>
</evidence>
<evidence type="ECO:0000313" key="8">
    <source>
        <dbReference type="Proteomes" id="UP001324427"/>
    </source>
</evidence>
<reference evidence="7 8" key="1">
    <citation type="submission" date="2021-11" db="EMBL/GenBank/DDBJ databases">
        <title>Black yeast isolated from Biological Soil Crust.</title>
        <authorList>
            <person name="Kurbessoian T."/>
        </authorList>
    </citation>
    <scope>NUCLEOTIDE SEQUENCE [LARGE SCALE GENOMIC DNA]</scope>
    <source>
        <strain evidence="7 8">CCFEE 5522</strain>
    </source>
</reference>